<organism evidence="8 9">
    <name type="scientific">Exserohilum turcicum (strain 28A)</name>
    <name type="common">Northern leaf blight fungus</name>
    <name type="synonym">Setosphaeria turcica</name>
    <dbReference type="NCBI Taxonomy" id="671987"/>
    <lineage>
        <taxon>Eukaryota</taxon>
        <taxon>Fungi</taxon>
        <taxon>Dikarya</taxon>
        <taxon>Ascomycota</taxon>
        <taxon>Pezizomycotina</taxon>
        <taxon>Dothideomycetes</taxon>
        <taxon>Pleosporomycetidae</taxon>
        <taxon>Pleosporales</taxon>
        <taxon>Pleosporineae</taxon>
        <taxon>Pleosporaceae</taxon>
        <taxon>Exserohilum</taxon>
    </lineage>
</organism>
<keyword evidence="3 6" id="KW-1133">Transmembrane helix</keyword>
<feature type="non-terminal residue" evidence="8">
    <location>
        <position position="1"/>
    </location>
</feature>
<feature type="transmembrane region" description="Helical" evidence="6">
    <location>
        <begin position="31"/>
        <end position="50"/>
    </location>
</feature>
<dbReference type="InterPro" id="IPR049326">
    <property type="entry name" value="Rhodopsin_dom_fungi"/>
</dbReference>
<keyword evidence="4 6" id="KW-0472">Membrane</keyword>
<reference evidence="8 9" key="2">
    <citation type="journal article" date="2013" name="PLoS Genet.">
        <title>Comparative genome structure, secondary metabolite, and effector coding capacity across Cochliobolus pathogens.</title>
        <authorList>
            <person name="Condon B.J."/>
            <person name="Leng Y."/>
            <person name="Wu D."/>
            <person name="Bushley K.E."/>
            <person name="Ohm R.A."/>
            <person name="Otillar R."/>
            <person name="Martin J."/>
            <person name="Schackwitz W."/>
            <person name="Grimwood J."/>
            <person name="MohdZainudin N."/>
            <person name="Xue C."/>
            <person name="Wang R."/>
            <person name="Manning V.A."/>
            <person name="Dhillon B."/>
            <person name="Tu Z.J."/>
            <person name="Steffenson B.J."/>
            <person name="Salamov A."/>
            <person name="Sun H."/>
            <person name="Lowry S."/>
            <person name="LaButti K."/>
            <person name="Han J."/>
            <person name="Copeland A."/>
            <person name="Lindquist E."/>
            <person name="Barry K."/>
            <person name="Schmutz J."/>
            <person name="Baker S.E."/>
            <person name="Ciuffetti L.M."/>
            <person name="Grigoriev I.V."/>
            <person name="Zhong S."/>
            <person name="Turgeon B.G."/>
        </authorList>
    </citation>
    <scope>NUCLEOTIDE SEQUENCE [LARGE SCALE GENOMIC DNA]</scope>
    <source>
        <strain evidence="9">28A</strain>
    </source>
</reference>
<gene>
    <name evidence="8" type="ORF">SETTUDRAFT_103089</name>
</gene>
<name>R0KMC2_EXST2</name>
<evidence type="ECO:0000256" key="2">
    <source>
        <dbReference type="ARBA" id="ARBA00022692"/>
    </source>
</evidence>
<dbReference type="RefSeq" id="XP_008022145.1">
    <property type="nucleotide sequence ID" value="XM_008023954.1"/>
</dbReference>
<feature type="domain" description="Rhodopsin" evidence="7">
    <location>
        <begin position="1"/>
        <end position="172"/>
    </location>
</feature>
<evidence type="ECO:0000313" key="9">
    <source>
        <dbReference type="Proteomes" id="UP000016935"/>
    </source>
</evidence>
<comment type="similarity">
    <text evidence="5">Belongs to the SAT4 family.</text>
</comment>
<dbReference type="InterPro" id="IPR052337">
    <property type="entry name" value="SAT4-like"/>
</dbReference>
<dbReference type="EMBL" id="KB908493">
    <property type="protein sequence ID" value="EOA90264.1"/>
    <property type="molecule type" value="Genomic_DNA"/>
</dbReference>
<dbReference type="GO" id="GO:0016020">
    <property type="term" value="C:membrane"/>
    <property type="evidence" value="ECO:0007669"/>
    <property type="project" value="UniProtKB-SubCell"/>
</dbReference>
<evidence type="ECO:0000313" key="8">
    <source>
        <dbReference type="EMBL" id="EOA90264.1"/>
    </source>
</evidence>
<keyword evidence="2 6" id="KW-0812">Transmembrane</keyword>
<dbReference type="HOGENOM" id="CLU_1109287_0_0_1"/>
<evidence type="ECO:0000256" key="5">
    <source>
        <dbReference type="ARBA" id="ARBA00038359"/>
    </source>
</evidence>
<accession>R0KMC2</accession>
<evidence type="ECO:0000256" key="1">
    <source>
        <dbReference type="ARBA" id="ARBA00004141"/>
    </source>
</evidence>
<sequence length="251" mass="27884">YNPILALIKVSFLITLIKLRSQNKCINSCLWGTLILNGCFAIAAPVACILQCDPISKYWNPNIQGKCVDAGAYTVSRSSIVLTTDVLILLMPSWILHDLKMPLGCKLMAIAFLFSGILVTVVGAVRTSVLTRIFVLREPLQDPTYQTSYILSNIESGLAIMAVCGPTLKYILSCCIPSLRNADGSTSRRYMYPTNDTQREARSRRATKIGRTNSMFREIDEMQLTEWPENEIGGVRTAQHGEPIMVMKTVT</sequence>
<dbReference type="Proteomes" id="UP000016935">
    <property type="component" value="Unassembled WGS sequence"/>
</dbReference>
<dbReference type="OrthoDB" id="5283415at2759"/>
<dbReference type="STRING" id="671987.R0KMC2"/>
<dbReference type="AlphaFoldDB" id="R0KMC2"/>
<dbReference type="PANTHER" id="PTHR33048:SF160">
    <property type="entry name" value="SAT4 FAMILY MEMBRANE PROTEIN"/>
    <property type="match status" value="1"/>
</dbReference>
<keyword evidence="9" id="KW-1185">Reference proteome</keyword>
<evidence type="ECO:0000256" key="6">
    <source>
        <dbReference type="SAM" id="Phobius"/>
    </source>
</evidence>
<dbReference type="eggNOG" id="ENOG502SN0C">
    <property type="taxonomic scope" value="Eukaryota"/>
</dbReference>
<evidence type="ECO:0000256" key="3">
    <source>
        <dbReference type="ARBA" id="ARBA00022989"/>
    </source>
</evidence>
<reference evidence="8 9" key="1">
    <citation type="journal article" date="2012" name="PLoS Pathog.">
        <title>Diverse lifestyles and strategies of plant pathogenesis encoded in the genomes of eighteen Dothideomycetes fungi.</title>
        <authorList>
            <person name="Ohm R.A."/>
            <person name="Feau N."/>
            <person name="Henrissat B."/>
            <person name="Schoch C.L."/>
            <person name="Horwitz B.A."/>
            <person name="Barry K.W."/>
            <person name="Condon B.J."/>
            <person name="Copeland A.C."/>
            <person name="Dhillon B."/>
            <person name="Glaser F."/>
            <person name="Hesse C.N."/>
            <person name="Kosti I."/>
            <person name="LaButti K."/>
            <person name="Lindquist E.A."/>
            <person name="Lucas S."/>
            <person name="Salamov A.A."/>
            <person name="Bradshaw R.E."/>
            <person name="Ciuffetti L."/>
            <person name="Hamelin R.C."/>
            <person name="Kema G.H.J."/>
            <person name="Lawrence C."/>
            <person name="Scott J.A."/>
            <person name="Spatafora J.W."/>
            <person name="Turgeon B.G."/>
            <person name="de Wit P.J.G.M."/>
            <person name="Zhong S."/>
            <person name="Goodwin S.B."/>
            <person name="Grigoriev I.V."/>
        </authorList>
    </citation>
    <scope>NUCLEOTIDE SEQUENCE [LARGE SCALE GENOMIC DNA]</scope>
    <source>
        <strain evidence="9">28A</strain>
    </source>
</reference>
<dbReference type="Pfam" id="PF20684">
    <property type="entry name" value="Fung_rhodopsin"/>
    <property type="match status" value="1"/>
</dbReference>
<dbReference type="GeneID" id="19394961"/>
<dbReference type="PANTHER" id="PTHR33048">
    <property type="entry name" value="PTH11-LIKE INTEGRAL MEMBRANE PROTEIN (AFU_ORTHOLOGUE AFUA_5G11245)"/>
    <property type="match status" value="1"/>
</dbReference>
<evidence type="ECO:0000256" key="4">
    <source>
        <dbReference type="ARBA" id="ARBA00023136"/>
    </source>
</evidence>
<comment type="subcellular location">
    <subcellularLocation>
        <location evidence="1">Membrane</location>
        <topology evidence="1">Multi-pass membrane protein</topology>
    </subcellularLocation>
</comment>
<feature type="transmembrane region" description="Helical" evidence="6">
    <location>
        <begin position="107"/>
        <end position="125"/>
    </location>
</feature>
<evidence type="ECO:0000259" key="7">
    <source>
        <dbReference type="Pfam" id="PF20684"/>
    </source>
</evidence>
<protein>
    <recommendedName>
        <fullName evidence="7">Rhodopsin domain-containing protein</fullName>
    </recommendedName>
</protein>
<proteinExistence type="inferred from homology"/>